<protein>
    <recommendedName>
        <fullName evidence="4">Secreted protein</fullName>
    </recommendedName>
</protein>
<keyword evidence="1" id="KW-0732">Signal</keyword>
<keyword evidence="3" id="KW-1185">Reference proteome</keyword>
<organism evidence="2 3">
    <name type="scientific">Rubroshorea leprosula</name>
    <dbReference type="NCBI Taxonomy" id="152421"/>
    <lineage>
        <taxon>Eukaryota</taxon>
        <taxon>Viridiplantae</taxon>
        <taxon>Streptophyta</taxon>
        <taxon>Embryophyta</taxon>
        <taxon>Tracheophyta</taxon>
        <taxon>Spermatophyta</taxon>
        <taxon>Magnoliopsida</taxon>
        <taxon>eudicotyledons</taxon>
        <taxon>Gunneridae</taxon>
        <taxon>Pentapetalae</taxon>
        <taxon>rosids</taxon>
        <taxon>malvids</taxon>
        <taxon>Malvales</taxon>
        <taxon>Dipterocarpaceae</taxon>
        <taxon>Rubroshorea</taxon>
    </lineage>
</organism>
<sequence>MKSLHPKLTNTLMTLCVSALLLPCSSRKPPSCRLPYLKEKSICSALPPLSASCSLLCEFLGIFLPVSFPCTSRRLLPKLQLRFLLLNPSFTSFCQFSIEIESSVLCE</sequence>
<evidence type="ECO:0000313" key="3">
    <source>
        <dbReference type="Proteomes" id="UP001054252"/>
    </source>
</evidence>
<name>A0AAV5K5E1_9ROSI</name>
<dbReference type="AlphaFoldDB" id="A0AAV5K5E1"/>
<evidence type="ECO:0000313" key="2">
    <source>
        <dbReference type="EMBL" id="GKV20151.1"/>
    </source>
</evidence>
<dbReference type="Proteomes" id="UP001054252">
    <property type="component" value="Unassembled WGS sequence"/>
</dbReference>
<evidence type="ECO:0008006" key="4">
    <source>
        <dbReference type="Google" id="ProtNLM"/>
    </source>
</evidence>
<proteinExistence type="predicted"/>
<feature type="chain" id="PRO_5044022830" description="Secreted protein" evidence="1">
    <location>
        <begin position="28"/>
        <end position="107"/>
    </location>
</feature>
<evidence type="ECO:0000256" key="1">
    <source>
        <dbReference type="SAM" id="SignalP"/>
    </source>
</evidence>
<feature type="signal peptide" evidence="1">
    <location>
        <begin position="1"/>
        <end position="27"/>
    </location>
</feature>
<gene>
    <name evidence="2" type="ORF">SLEP1_g30312</name>
</gene>
<dbReference type="EMBL" id="BPVZ01000054">
    <property type="protein sequence ID" value="GKV20151.1"/>
    <property type="molecule type" value="Genomic_DNA"/>
</dbReference>
<comment type="caution">
    <text evidence="2">The sequence shown here is derived from an EMBL/GenBank/DDBJ whole genome shotgun (WGS) entry which is preliminary data.</text>
</comment>
<reference evidence="2 3" key="1">
    <citation type="journal article" date="2021" name="Commun. Biol.">
        <title>The genome of Shorea leprosula (Dipterocarpaceae) highlights the ecological relevance of drought in aseasonal tropical rainforests.</title>
        <authorList>
            <person name="Ng K.K.S."/>
            <person name="Kobayashi M.J."/>
            <person name="Fawcett J.A."/>
            <person name="Hatakeyama M."/>
            <person name="Paape T."/>
            <person name="Ng C.H."/>
            <person name="Ang C.C."/>
            <person name="Tnah L.H."/>
            <person name="Lee C.T."/>
            <person name="Nishiyama T."/>
            <person name="Sese J."/>
            <person name="O'Brien M.J."/>
            <person name="Copetti D."/>
            <person name="Mohd Noor M.I."/>
            <person name="Ong R.C."/>
            <person name="Putra M."/>
            <person name="Sireger I.Z."/>
            <person name="Indrioko S."/>
            <person name="Kosugi Y."/>
            <person name="Izuno A."/>
            <person name="Isagi Y."/>
            <person name="Lee S.L."/>
            <person name="Shimizu K.K."/>
        </authorList>
    </citation>
    <scope>NUCLEOTIDE SEQUENCE [LARGE SCALE GENOMIC DNA]</scope>
    <source>
        <strain evidence="2">214</strain>
    </source>
</reference>
<accession>A0AAV5K5E1</accession>